<proteinExistence type="predicted"/>
<accession>A0AAD8ZGX5</accession>
<comment type="caution">
    <text evidence="3">The sequence shown here is derived from an EMBL/GenBank/DDBJ whole genome shotgun (WGS) entry which is preliminary data.</text>
</comment>
<evidence type="ECO:0000256" key="1">
    <source>
        <dbReference type="SAM" id="Phobius"/>
    </source>
</evidence>
<dbReference type="GO" id="GO:0002250">
    <property type="term" value="P:adaptive immune response"/>
    <property type="evidence" value="ECO:0007669"/>
    <property type="project" value="InterPro"/>
</dbReference>
<evidence type="ECO:0000256" key="2">
    <source>
        <dbReference type="SAM" id="SignalP"/>
    </source>
</evidence>
<dbReference type="InterPro" id="IPR013783">
    <property type="entry name" value="Ig-like_fold"/>
</dbReference>
<dbReference type="GO" id="GO:0038023">
    <property type="term" value="F:signaling receptor activity"/>
    <property type="evidence" value="ECO:0007669"/>
    <property type="project" value="InterPro"/>
</dbReference>
<organism evidence="3 4">
    <name type="scientific">Electrophorus voltai</name>
    <dbReference type="NCBI Taxonomy" id="2609070"/>
    <lineage>
        <taxon>Eukaryota</taxon>
        <taxon>Metazoa</taxon>
        <taxon>Chordata</taxon>
        <taxon>Craniata</taxon>
        <taxon>Vertebrata</taxon>
        <taxon>Euteleostomi</taxon>
        <taxon>Actinopterygii</taxon>
        <taxon>Neopterygii</taxon>
        <taxon>Teleostei</taxon>
        <taxon>Ostariophysi</taxon>
        <taxon>Gymnotiformes</taxon>
        <taxon>Gymnotoidei</taxon>
        <taxon>Gymnotidae</taxon>
        <taxon>Electrophorus</taxon>
    </lineage>
</organism>
<keyword evidence="1" id="KW-1133">Transmembrane helix</keyword>
<name>A0AAD8ZGX5_9TELE</name>
<evidence type="ECO:0000313" key="3">
    <source>
        <dbReference type="EMBL" id="KAK1798951.1"/>
    </source>
</evidence>
<gene>
    <name evidence="3" type="ORF">P4O66_007221</name>
</gene>
<dbReference type="Gene3D" id="2.60.40.10">
    <property type="entry name" value="Immunoglobulins"/>
    <property type="match status" value="1"/>
</dbReference>
<dbReference type="InterPro" id="IPR039090">
    <property type="entry name" value="CD7"/>
</dbReference>
<evidence type="ECO:0008006" key="5">
    <source>
        <dbReference type="Google" id="ProtNLM"/>
    </source>
</evidence>
<protein>
    <recommendedName>
        <fullName evidence="5">Immunoglobulin V-set domain-containing protein</fullName>
    </recommendedName>
</protein>
<keyword evidence="1" id="KW-0812">Transmembrane</keyword>
<keyword evidence="4" id="KW-1185">Reference proteome</keyword>
<feature type="transmembrane region" description="Helical" evidence="1">
    <location>
        <begin position="162"/>
        <end position="185"/>
    </location>
</feature>
<dbReference type="GO" id="GO:0016020">
    <property type="term" value="C:membrane"/>
    <property type="evidence" value="ECO:0007669"/>
    <property type="project" value="InterPro"/>
</dbReference>
<keyword evidence="2" id="KW-0732">Signal</keyword>
<keyword evidence="1" id="KW-0472">Membrane</keyword>
<dbReference type="EMBL" id="JAROKS010000012">
    <property type="protein sequence ID" value="KAK1798951.1"/>
    <property type="molecule type" value="Genomic_DNA"/>
</dbReference>
<feature type="chain" id="PRO_5041926366" description="Immunoglobulin V-set domain-containing protein" evidence="2">
    <location>
        <begin position="20"/>
        <end position="255"/>
    </location>
</feature>
<feature type="signal peptide" evidence="2">
    <location>
        <begin position="1"/>
        <end position="19"/>
    </location>
</feature>
<dbReference type="PANTHER" id="PTHR15343:SF1">
    <property type="entry name" value="CD7 ANTIGEN-LIKE"/>
    <property type="match status" value="1"/>
</dbReference>
<reference evidence="3" key="1">
    <citation type="submission" date="2023-03" db="EMBL/GenBank/DDBJ databases">
        <title>Electrophorus voltai genome.</title>
        <authorList>
            <person name="Bian C."/>
        </authorList>
    </citation>
    <scope>NUCLEOTIDE SEQUENCE</scope>
    <source>
        <strain evidence="3">CB-2022</strain>
        <tissue evidence="3">Muscle</tissue>
    </source>
</reference>
<evidence type="ECO:0000313" key="4">
    <source>
        <dbReference type="Proteomes" id="UP001239994"/>
    </source>
</evidence>
<dbReference type="Proteomes" id="UP001239994">
    <property type="component" value="Unassembled WGS sequence"/>
</dbReference>
<sequence length="255" mass="29015">MKYSHVVVWFAITSSVTEACPLSQNITLSLAVCGNIVYLRRHRNDSVEFSCAPTKVDIPPFAFSLERVWAHPKQVLYQNLNVNAVIHDETDKHRISVQKDRAILRKAVSISHLRGYDTDMYLCVFYYETPTTFYNHTAETKFFLHVEDPVHEPCSCYDYKTLMYSLLAAAGLLFLCVLGFTVGFWNKPTSHPKARAVPIYEEMNRVRLAKAKPANPSLYLAEEDSANLCKYTQPQKENPYINSLDPSPALNALNS</sequence>
<dbReference type="AlphaFoldDB" id="A0AAD8ZGX5"/>
<dbReference type="PANTHER" id="PTHR15343">
    <property type="entry name" value="CD7"/>
    <property type="match status" value="1"/>
</dbReference>